<evidence type="ECO:0000256" key="11">
    <source>
        <dbReference type="ARBA" id="ARBA00023146"/>
    </source>
</evidence>
<dbReference type="RefSeq" id="WP_114706256.1">
    <property type="nucleotide sequence ID" value="NZ_QDKL01000002.1"/>
</dbReference>
<keyword evidence="4 13" id="KW-0963">Cytoplasm</keyword>
<feature type="domain" description="Aminoacyl-transfer RNA synthetases class-II family profile" evidence="15">
    <location>
        <begin position="110"/>
        <end position="329"/>
    </location>
</feature>
<sequence>MIDKLNEAYEKFQAEIETLSAQADVLSLKSSYLGKKGAVSEILKSLKDATPEERKEIGPKANEIKQEIEKLVAKKLSDIELAQINEKLSKNKIDITFTDAVKAKNNNHGGFHPRTLVQQEVEDIFLSMGFEVLDGPHIETEFYNFEALNIPGDHPARDMQDTFWFKDEKSPEGNKHLLRTHTSTIQVRGMQSRKPPFRFIAPGTVFRCERTDASHEMVFQQLEGMMVGKDISVSNLIYFMKEILTEIFKKDVEVRLRPGYFPFVEPGFELDIKCQVCSGKGCSVCKQVGWVELLPCGMVHPNVLRAGGIDPEEYNGFAFGLGLDRLVMMKYGIDDIRHLQSGDLRFNSQFKEY</sequence>
<evidence type="ECO:0000256" key="5">
    <source>
        <dbReference type="ARBA" id="ARBA00022598"/>
    </source>
</evidence>
<accession>A0ABY0II14</accession>
<evidence type="ECO:0000256" key="14">
    <source>
        <dbReference type="SAM" id="Coils"/>
    </source>
</evidence>
<gene>
    <name evidence="13" type="primary">pheS</name>
    <name evidence="16" type="ORF">DAY19_05780</name>
</gene>
<evidence type="ECO:0000256" key="8">
    <source>
        <dbReference type="ARBA" id="ARBA00022840"/>
    </source>
</evidence>
<comment type="cofactor">
    <cofactor evidence="13">
        <name>Mg(2+)</name>
        <dbReference type="ChEBI" id="CHEBI:18420"/>
    </cofactor>
    <text evidence="13">Binds 2 magnesium ions per tetramer.</text>
</comment>
<keyword evidence="10 13" id="KW-0648">Protein biosynthesis</keyword>
<dbReference type="Gene3D" id="3.30.930.10">
    <property type="entry name" value="Bira Bifunctional Protein, Domain 2"/>
    <property type="match status" value="1"/>
</dbReference>
<evidence type="ECO:0000256" key="7">
    <source>
        <dbReference type="ARBA" id="ARBA00022741"/>
    </source>
</evidence>
<comment type="subcellular location">
    <subcellularLocation>
        <location evidence="1 13">Cytoplasm</location>
    </subcellularLocation>
</comment>
<evidence type="ECO:0000256" key="4">
    <source>
        <dbReference type="ARBA" id="ARBA00022490"/>
    </source>
</evidence>
<keyword evidence="6 13" id="KW-0479">Metal-binding</keyword>
<keyword evidence="9 13" id="KW-0460">Magnesium</keyword>
<dbReference type="Proteomes" id="UP000443582">
    <property type="component" value="Unassembled WGS sequence"/>
</dbReference>
<protein>
    <recommendedName>
        <fullName evidence="13">Phenylalanine--tRNA ligase alpha subunit</fullName>
        <ecNumber evidence="13">6.1.1.20</ecNumber>
    </recommendedName>
    <alternativeName>
        <fullName evidence="13">Phenylalanyl-tRNA synthetase alpha subunit</fullName>
        <shortName evidence="13">PheRS</shortName>
    </alternativeName>
</protein>
<keyword evidence="14" id="KW-0175">Coiled coil</keyword>
<dbReference type="InterPro" id="IPR006195">
    <property type="entry name" value="aa-tRNA-synth_II"/>
</dbReference>
<dbReference type="Pfam" id="PF01409">
    <property type="entry name" value="tRNA-synt_2d"/>
    <property type="match status" value="1"/>
</dbReference>
<organism evidence="16 17">
    <name type="scientific">Halobacteriovorax vibrionivorans</name>
    <dbReference type="NCBI Taxonomy" id="2152716"/>
    <lineage>
        <taxon>Bacteria</taxon>
        <taxon>Pseudomonadati</taxon>
        <taxon>Bdellovibrionota</taxon>
        <taxon>Bacteriovoracia</taxon>
        <taxon>Bacteriovoracales</taxon>
        <taxon>Halobacteriovoraceae</taxon>
        <taxon>Halobacteriovorax</taxon>
    </lineage>
</organism>
<evidence type="ECO:0000313" key="16">
    <source>
        <dbReference type="EMBL" id="RZF21189.1"/>
    </source>
</evidence>
<evidence type="ECO:0000256" key="13">
    <source>
        <dbReference type="HAMAP-Rule" id="MF_00281"/>
    </source>
</evidence>
<dbReference type="InterPro" id="IPR004188">
    <property type="entry name" value="Phe-tRNA_ligase_II_N"/>
</dbReference>
<keyword evidence="11 13" id="KW-0030">Aminoacyl-tRNA synthetase</keyword>
<feature type="coiled-coil region" evidence="14">
    <location>
        <begin position="2"/>
        <end position="29"/>
    </location>
</feature>
<comment type="caution">
    <text evidence="16">The sequence shown here is derived from an EMBL/GenBank/DDBJ whole genome shotgun (WGS) entry which is preliminary data.</text>
</comment>
<name>A0ABY0II14_9BACT</name>
<dbReference type="InterPro" id="IPR010978">
    <property type="entry name" value="tRNA-bd_arm"/>
</dbReference>
<dbReference type="EC" id="6.1.1.20" evidence="13"/>
<evidence type="ECO:0000313" key="17">
    <source>
        <dbReference type="Proteomes" id="UP000443582"/>
    </source>
</evidence>
<dbReference type="PANTHER" id="PTHR11538:SF41">
    <property type="entry name" value="PHENYLALANINE--TRNA LIGASE, MITOCHONDRIAL"/>
    <property type="match status" value="1"/>
</dbReference>
<reference evidence="17" key="1">
    <citation type="journal article" date="2019" name="Int. J. Syst. Evol. Microbiol.">
        <title>Halobacteriovorax valvorus sp. nov., a novel prokaryotic predator isolated from coastal seawater of China.</title>
        <authorList>
            <person name="Chen M.-X."/>
        </authorList>
    </citation>
    <scope>NUCLEOTIDE SEQUENCE [LARGE SCALE GENOMIC DNA]</scope>
    <source>
        <strain evidence="17">BL9</strain>
    </source>
</reference>
<dbReference type="SUPFAM" id="SSF46589">
    <property type="entry name" value="tRNA-binding arm"/>
    <property type="match status" value="1"/>
</dbReference>
<keyword evidence="5 13" id="KW-0436">Ligase</keyword>
<dbReference type="HAMAP" id="MF_00281">
    <property type="entry name" value="Phe_tRNA_synth_alpha1"/>
    <property type="match status" value="1"/>
</dbReference>
<dbReference type="Pfam" id="PF02912">
    <property type="entry name" value="Phe_tRNA-synt_N"/>
    <property type="match status" value="1"/>
</dbReference>
<dbReference type="PANTHER" id="PTHR11538">
    <property type="entry name" value="PHENYLALANYL-TRNA SYNTHETASE"/>
    <property type="match status" value="1"/>
</dbReference>
<comment type="similarity">
    <text evidence="2 13">Belongs to the class-II aminoacyl-tRNA synthetase family. Phe-tRNA synthetase alpha subunit type 1 subfamily.</text>
</comment>
<dbReference type="InterPro" id="IPR002319">
    <property type="entry name" value="Phenylalanyl-tRNA_Synthase"/>
</dbReference>
<keyword evidence="17" id="KW-1185">Reference proteome</keyword>
<evidence type="ECO:0000256" key="9">
    <source>
        <dbReference type="ARBA" id="ARBA00022842"/>
    </source>
</evidence>
<evidence type="ECO:0000256" key="2">
    <source>
        <dbReference type="ARBA" id="ARBA00010207"/>
    </source>
</evidence>
<dbReference type="InterPro" id="IPR022911">
    <property type="entry name" value="Phe_tRNA_ligase_alpha1_bac"/>
</dbReference>
<evidence type="ECO:0000259" key="15">
    <source>
        <dbReference type="PROSITE" id="PS50862"/>
    </source>
</evidence>
<proteinExistence type="inferred from homology"/>
<evidence type="ECO:0000256" key="6">
    <source>
        <dbReference type="ARBA" id="ARBA00022723"/>
    </source>
</evidence>
<dbReference type="SUPFAM" id="SSF55681">
    <property type="entry name" value="Class II aaRS and biotin synthetases"/>
    <property type="match status" value="1"/>
</dbReference>
<evidence type="ECO:0000256" key="12">
    <source>
        <dbReference type="ARBA" id="ARBA00049255"/>
    </source>
</evidence>
<dbReference type="EMBL" id="QDKL01000002">
    <property type="protein sequence ID" value="RZF21189.1"/>
    <property type="molecule type" value="Genomic_DNA"/>
</dbReference>
<evidence type="ECO:0000256" key="1">
    <source>
        <dbReference type="ARBA" id="ARBA00004496"/>
    </source>
</evidence>
<keyword evidence="8 13" id="KW-0067">ATP-binding</keyword>
<dbReference type="CDD" id="cd00496">
    <property type="entry name" value="PheRS_alpha_core"/>
    <property type="match status" value="1"/>
</dbReference>
<dbReference type="PROSITE" id="PS50862">
    <property type="entry name" value="AA_TRNA_LIGASE_II"/>
    <property type="match status" value="1"/>
</dbReference>
<dbReference type="GO" id="GO:0004826">
    <property type="term" value="F:phenylalanine-tRNA ligase activity"/>
    <property type="evidence" value="ECO:0007669"/>
    <property type="project" value="UniProtKB-EC"/>
</dbReference>
<keyword evidence="7 13" id="KW-0547">Nucleotide-binding</keyword>
<comment type="subunit">
    <text evidence="3 13">Tetramer of two alpha and two beta subunits.</text>
</comment>
<comment type="catalytic activity">
    <reaction evidence="12 13">
        <text>tRNA(Phe) + L-phenylalanine + ATP = L-phenylalanyl-tRNA(Phe) + AMP + diphosphate + H(+)</text>
        <dbReference type="Rhea" id="RHEA:19413"/>
        <dbReference type="Rhea" id="RHEA-COMP:9668"/>
        <dbReference type="Rhea" id="RHEA-COMP:9699"/>
        <dbReference type="ChEBI" id="CHEBI:15378"/>
        <dbReference type="ChEBI" id="CHEBI:30616"/>
        <dbReference type="ChEBI" id="CHEBI:33019"/>
        <dbReference type="ChEBI" id="CHEBI:58095"/>
        <dbReference type="ChEBI" id="CHEBI:78442"/>
        <dbReference type="ChEBI" id="CHEBI:78531"/>
        <dbReference type="ChEBI" id="CHEBI:456215"/>
        <dbReference type="EC" id="6.1.1.20"/>
    </reaction>
</comment>
<dbReference type="InterPro" id="IPR004529">
    <property type="entry name" value="Phe-tRNA-synth_IIc_asu"/>
</dbReference>
<evidence type="ECO:0000256" key="10">
    <source>
        <dbReference type="ARBA" id="ARBA00022917"/>
    </source>
</evidence>
<feature type="binding site" evidence="13">
    <location>
        <position position="265"/>
    </location>
    <ligand>
        <name>Mg(2+)</name>
        <dbReference type="ChEBI" id="CHEBI:18420"/>
        <note>shared with beta subunit</note>
    </ligand>
</feature>
<dbReference type="InterPro" id="IPR045864">
    <property type="entry name" value="aa-tRNA-synth_II/BPL/LPL"/>
</dbReference>
<dbReference type="NCBIfam" id="TIGR00468">
    <property type="entry name" value="pheS"/>
    <property type="match status" value="1"/>
</dbReference>
<evidence type="ECO:0000256" key="3">
    <source>
        <dbReference type="ARBA" id="ARBA00011209"/>
    </source>
</evidence>